<dbReference type="AlphaFoldDB" id="A0A8J5IYT0"/>
<keyword evidence="2" id="KW-1185">Reference proteome</keyword>
<dbReference type="Proteomes" id="UP000709295">
    <property type="component" value="Unassembled WGS sequence"/>
</dbReference>
<name>A0A8J5IYT0_9STRA</name>
<dbReference type="EMBL" id="JAENGY010001862">
    <property type="protein sequence ID" value="KAG6946546.1"/>
    <property type="molecule type" value="Genomic_DNA"/>
</dbReference>
<gene>
    <name evidence="1" type="ORF">JG688_00015997</name>
</gene>
<accession>A0A8J5IYT0</accession>
<reference evidence="1" key="1">
    <citation type="submission" date="2021-01" db="EMBL/GenBank/DDBJ databases">
        <title>Phytophthora aleatoria, a newly-described species from Pinus radiata is distinct from Phytophthora cactorum isolates based on comparative genomics.</title>
        <authorList>
            <person name="Mcdougal R."/>
            <person name="Panda P."/>
            <person name="Williams N."/>
            <person name="Studholme D.J."/>
        </authorList>
    </citation>
    <scope>NUCLEOTIDE SEQUENCE</scope>
    <source>
        <strain evidence="1">NZFS 4037</strain>
    </source>
</reference>
<proteinExistence type="predicted"/>
<organism evidence="1 2">
    <name type="scientific">Phytophthora aleatoria</name>
    <dbReference type="NCBI Taxonomy" id="2496075"/>
    <lineage>
        <taxon>Eukaryota</taxon>
        <taxon>Sar</taxon>
        <taxon>Stramenopiles</taxon>
        <taxon>Oomycota</taxon>
        <taxon>Peronosporomycetes</taxon>
        <taxon>Peronosporales</taxon>
        <taxon>Peronosporaceae</taxon>
        <taxon>Phytophthora</taxon>
    </lineage>
</organism>
<protein>
    <submittedName>
        <fullName evidence="1">Uncharacterized protein</fullName>
    </submittedName>
</protein>
<sequence>MAALLSRRSSQTGLLNCSTINAWTQPARYPSSTPSASQKISSRATCATAGVNTTSTRVGQRRTGSVAAPPLAPAVCLRMVR</sequence>
<evidence type="ECO:0000313" key="2">
    <source>
        <dbReference type="Proteomes" id="UP000709295"/>
    </source>
</evidence>
<comment type="caution">
    <text evidence="1">The sequence shown here is derived from an EMBL/GenBank/DDBJ whole genome shotgun (WGS) entry which is preliminary data.</text>
</comment>
<evidence type="ECO:0000313" key="1">
    <source>
        <dbReference type="EMBL" id="KAG6946546.1"/>
    </source>
</evidence>